<evidence type="ECO:0000259" key="3">
    <source>
        <dbReference type="PROSITE" id="PS50110"/>
    </source>
</evidence>
<dbReference type="AlphaFoldDB" id="A0A1G2ANF1"/>
<dbReference type="PANTHER" id="PTHR44591">
    <property type="entry name" value="STRESS RESPONSE REGULATOR PROTEIN 1"/>
    <property type="match status" value="1"/>
</dbReference>
<evidence type="ECO:0000256" key="2">
    <source>
        <dbReference type="PROSITE-ProRule" id="PRU00169"/>
    </source>
</evidence>
<keyword evidence="1 2" id="KW-0597">Phosphoprotein</keyword>
<dbReference type="SMART" id="SM00448">
    <property type="entry name" value="REC"/>
    <property type="match status" value="1"/>
</dbReference>
<gene>
    <name evidence="4" type="ORF">A3B74_01930</name>
</gene>
<accession>A0A1G2ANF1</accession>
<dbReference type="Proteomes" id="UP000177165">
    <property type="component" value="Unassembled WGS sequence"/>
</dbReference>
<sequence>MTDIKKNIFIIEDDAALRLALVSHLKRNYKVSEAEDGEQAIDMLSTLRPDLILLDIKMPKINGIEVLKYMRRKTMLKNTPVIIISQFDAPTLIAQGLLLGAKDYLAKANYTLEDIAEMIKTRLR</sequence>
<proteinExistence type="predicted"/>
<reference evidence="4 5" key="1">
    <citation type="journal article" date="2016" name="Nat. Commun.">
        <title>Thousands of microbial genomes shed light on interconnected biogeochemical processes in an aquifer system.</title>
        <authorList>
            <person name="Anantharaman K."/>
            <person name="Brown C.T."/>
            <person name="Hug L.A."/>
            <person name="Sharon I."/>
            <person name="Castelle C.J."/>
            <person name="Probst A.J."/>
            <person name="Thomas B.C."/>
            <person name="Singh A."/>
            <person name="Wilkins M.J."/>
            <person name="Karaoz U."/>
            <person name="Brodie E.L."/>
            <person name="Williams K.H."/>
            <person name="Hubbard S.S."/>
            <person name="Banfield J.F."/>
        </authorList>
    </citation>
    <scope>NUCLEOTIDE SEQUENCE [LARGE SCALE GENOMIC DNA]</scope>
</reference>
<organism evidence="4 5">
    <name type="scientific">Candidatus Kerfeldbacteria bacterium RIFCSPHIGHO2_02_FULL_42_14</name>
    <dbReference type="NCBI Taxonomy" id="1798540"/>
    <lineage>
        <taxon>Bacteria</taxon>
        <taxon>Candidatus Kerfeldiibacteriota</taxon>
    </lineage>
</organism>
<dbReference type="STRING" id="1798540.A3B74_01930"/>
<feature type="domain" description="Response regulatory" evidence="3">
    <location>
        <begin position="7"/>
        <end position="122"/>
    </location>
</feature>
<dbReference type="CDD" id="cd00156">
    <property type="entry name" value="REC"/>
    <property type="match status" value="1"/>
</dbReference>
<dbReference type="PANTHER" id="PTHR44591:SF3">
    <property type="entry name" value="RESPONSE REGULATORY DOMAIN-CONTAINING PROTEIN"/>
    <property type="match status" value="1"/>
</dbReference>
<evidence type="ECO:0000313" key="5">
    <source>
        <dbReference type="Proteomes" id="UP000177165"/>
    </source>
</evidence>
<dbReference type="EMBL" id="MHKB01000015">
    <property type="protein sequence ID" value="OGY78438.1"/>
    <property type="molecule type" value="Genomic_DNA"/>
</dbReference>
<feature type="modified residue" description="4-aspartylphosphate" evidence="2">
    <location>
        <position position="55"/>
    </location>
</feature>
<dbReference type="Gene3D" id="3.40.50.2300">
    <property type="match status" value="1"/>
</dbReference>
<dbReference type="SUPFAM" id="SSF52172">
    <property type="entry name" value="CheY-like"/>
    <property type="match status" value="1"/>
</dbReference>
<name>A0A1G2ANF1_9BACT</name>
<dbReference type="InterPro" id="IPR011006">
    <property type="entry name" value="CheY-like_superfamily"/>
</dbReference>
<comment type="caution">
    <text evidence="4">The sequence shown here is derived from an EMBL/GenBank/DDBJ whole genome shotgun (WGS) entry which is preliminary data.</text>
</comment>
<dbReference type="GO" id="GO:0000160">
    <property type="term" value="P:phosphorelay signal transduction system"/>
    <property type="evidence" value="ECO:0007669"/>
    <property type="project" value="InterPro"/>
</dbReference>
<dbReference type="PROSITE" id="PS50110">
    <property type="entry name" value="RESPONSE_REGULATORY"/>
    <property type="match status" value="1"/>
</dbReference>
<evidence type="ECO:0000256" key="1">
    <source>
        <dbReference type="ARBA" id="ARBA00022553"/>
    </source>
</evidence>
<dbReference type="Pfam" id="PF00072">
    <property type="entry name" value="Response_reg"/>
    <property type="match status" value="1"/>
</dbReference>
<protein>
    <recommendedName>
        <fullName evidence="3">Response regulatory domain-containing protein</fullName>
    </recommendedName>
</protein>
<dbReference type="InterPro" id="IPR001789">
    <property type="entry name" value="Sig_transdc_resp-reg_receiver"/>
</dbReference>
<dbReference type="InterPro" id="IPR050595">
    <property type="entry name" value="Bact_response_regulator"/>
</dbReference>
<evidence type="ECO:0000313" key="4">
    <source>
        <dbReference type="EMBL" id="OGY78438.1"/>
    </source>
</evidence>